<keyword evidence="3 13" id="KW-0812">Transmembrane</keyword>
<feature type="transmembrane region" description="Helical" evidence="13">
    <location>
        <begin position="87"/>
        <end position="106"/>
    </location>
</feature>
<dbReference type="InterPro" id="IPR003780">
    <property type="entry name" value="COX15/CtaA_fam"/>
</dbReference>
<evidence type="ECO:0000256" key="6">
    <source>
        <dbReference type="ARBA" id="ARBA00023002"/>
    </source>
</evidence>
<keyword evidence="4" id="KW-0479">Metal-binding</keyword>
<keyword evidence="8" id="KW-0350">Heme biosynthesis</keyword>
<dbReference type="GO" id="GO:0016491">
    <property type="term" value="F:oxidoreductase activity"/>
    <property type="evidence" value="ECO:0007669"/>
    <property type="project" value="UniProtKB-KW"/>
</dbReference>
<name>A0A953M190_9BACT</name>
<evidence type="ECO:0000256" key="8">
    <source>
        <dbReference type="ARBA" id="ARBA00023133"/>
    </source>
</evidence>
<evidence type="ECO:0000256" key="10">
    <source>
        <dbReference type="ARBA" id="ARBA00023157"/>
    </source>
</evidence>
<evidence type="ECO:0000256" key="11">
    <source>
        <dbReference type="ARBA" id="ARBA00023444"/>
    </source>
</evidence>
<dbReference type="GO" id="GO:0006784">
    <property type="term" value="P:heme A biosynthetic process"/>
    <property type="evidence" value="ECO:0007669"/>
    <property type="project" value="InterPro"/>
</dbReference>
<proteinExistence type="predicted"/>
<evidence type="ECO:0000313" key="14">
    <source>
        <dbReference type="EMBL" id="MBZ0156255.1"/>
    </source>
</evidence>
<keyword evidence="5 13" id="KW-1133">Transmembrane helix</keyword>
<dbReference type="InterPro" id="IPR050450">
    <property type="entry name" value="COX15/CtaA_HemeA_synthase"/>
</dbReference>
<dbReference type="GO" id="GO:0016020">
    <property type="term" value="C:membrane"/>
    <property type="evidence" value="ECO:0007669"/>
    <property type="project" value="UniProtKB-SubCell"/>
</dbReference>
<feature type="transmembrane region" description="Helical" evidence="13">
    <location>
        <begin position="220"/>
        <end position="241"/>
    </location>
</feature>
<dbReference type="EMBL" id="JAIOIV010000072">
    <property type="protein sequence ID" value="MBZ0156255.1"/>
    <property type="molecule type" value="Genomic_DNA"/>
</dbReference>
<feature type="transmembrane region" description="Helical" evidence="13">
    <location>
        <begin position="56"/>
        <end position="75"/>
    </location>
</feature>
<feature type="transmembrane region" description="Helical" evidence="13">
    <location>
        <begin position="170"/>
        <end position="189"/>
    </location>
</feature>
<dbReference type="Pfam" id="PF02628">
    <property type="entry name" value="COX15-CtaA"/>
    <property type="match status" value="1"/>
</dbReference>
<organism evidence="14 15">
    <name type="scientific">Candidatus Nitrobium versatile</name>
    <dbReference type="NCBI Taxonomy" id="2884831"/>
    <lineage>
        <taxon>Bacteria</taxon>
        <taxon>Pseudomonadati</taxon>
        <taxon>Nitrospirota</taxon>
        <taxon>Nitrospiria</taxon>
        <taxon>Nitrospirales</taxon>
        <taxon>Nitrospiraceae</taxon>
        <taxon>Candidatus Nitrobium</taxon>
    </lineage>
</organism>
<evidence type="ECO:0000256" key="5">
    <source>
        <dbReference type="ARBA" id="ARBA00022989"/>
    </source>
</evidence>
<dbReference type="AlphaFoldDB" id="A0A953M190"/>
<dbReference type="Proteomes" id="UP000705867">
    <property type="component" value="Unassembled WGS sequence"/>
</dbReference>
<evidence type="ECO:0000313" key="15">
    <source>
        <dbReference type="Proteomes" id="UP000705867"/>
    </source>
</evidence>
<comment type="subcellular location">
    <subcellularLocation>
        <location evidence="1">Membrane</location>
        <topology evidence="1">Multi-pass membrane protein</topology>
    </subcellularLocation>
</comment>
<evidence type="ECO:0000256" key="4">
    <source>
        <dbReference type="ARBA" id="ARBA00022723"/>
    </source>
</evidence>
<keyword evidence="6" id="KW-0560">Oxidoreductase</keyword>
<comment type="caution">
    <text evidence="14">The sequence shown here is derived from an EMBL/GenBank/DDBJ whole genome shotgun (WGS) entry which is preliminary data.</text>
</comment>
<evidence type="ECO:0000256" key="7">
    <source>
        <dbReference type="ARBA" id="ARBA00023004"/>
    </source>
</evidence>
<dbReference type="GO" id="GO:0046872">
    <property type="term" value="F:metal ion binding"/>
    <property type="evidence" value="ECO:0007669"/>
    <property type="project" value="UniProtKB-KW"/>
</dbReference>
<gene>
    <name evidence="14" type="ORF">K8I29_08620</name>
</gene>
<reference evidence="14" key="1">
    <citation type="journal article" date="2021" name="bioRxiv">
        <title>Unraveling nitrogen, sulfur and carbon metabolic pathways and microbial community transcriptional responses to substrate deprivation and toxicity stresses in a bioreactor mimicking anoxic brackish coastal sediment conditions.</title>
        <authorList>
            <person name="Martins P.D."/>
            <person name="Echeveste M.J."/>
            <person name="Arshad A."/>
            <person name="Kurth J."/>
            <person name="Ouboter H."/>
            <person name="Jetten M.S.M."/>
            <person name="Welte C.U."/>
        </authorList>
    </citation>
    <scope>NUCLEOTIDE SEQUENCE</scope>
    <source>
        <strain evidence="14">MAG_39</strain>
    </source>
</reference>
<feature type="region of interest" description="Disordered" evidence="12">
    <location>
        <begin position="146"/>
        <end position="167"/>
    </location>
</feature>
<evidence type="ECO:0000256" key="3">
    <source>
        <dbReference type="ARBA" id="ARBA00022692"/>
    </source>
</evidence>
<dbReference type="PANTHER" id="PTHR35457">
    <property type="entry name" value="HEME A SYNTHASE"/>
    <property type="match status" value="1"/>
</dbReference>
<feature type="transmembrane region" description="Helical" evidence="13">
    <location>
        <begin position="262"/>
        <end position="281"/>
    </location>
</feature>
<accession>A0A953M190</accession>
<evidence type="ECO:0000256" key="9">
    <source>
        <dbReference type="ARBA" id="ARBA00023136"/>
    </source>
</evidence>
<dbReference type="PANTHER" id="PTHR35457:SF1">
    <property type="entry name" value="HEME A SYNTHASE"/>
    <property type="match status" value="1"/>
</dbReference>
<evidence type="ECO:0000256" key="2">
    <source>
        <dbReference type="ARBA" id="ARBA00022475"/>
    </source>
</evidence>
<feature type="transmembrane region" description="Helical" evidence="13">
    <location>
        <begin position="287"/>
        <end position="304"/>
    </location>
</feature>
<evidence type="ECO:0000256" key="12">
    <source>
        <dbReference type="SAM" id="MobiDB-lite"/>
    </source>
</evidence>
<evidence type="ECO:0000256" key="13">
    <source>
        <dbReference type="SAM" id="Phobius"/>
    </source>
</evidence>
<evidence type="ECO:0000256" key="1">
    <source>
        <dbReference type="ARBA" id="ARBA00004141"/>
    </source>
</evidence>
<protein>
    <submittedName>
        <fullName evidence="14">COX15/CtaA family protein</fullName>
    </submittedName>
</protein>
<keyword evidence="7" id="KW-0408">Iron</keyword>
<feature type="transmembrane region" description="Helical" evidence="13">
    <location>
        <begin position="112"/>
        <end position="132"/>
    </location>
</feature>
<keyword evidence="9 13" id="KW-0472">Membrane</keyword>
<reference evidence="14" key="2">
    <citation type="submission" date="2021-08" db="EMBL/GenBank/DDBJ databases">
        <authorList>
            <person name="Dalcin Martins P."/>
        </authorList>
    </citation>
    <scope>NUCLEOTIDE SEQUENCE</scope>
    <source>
        <strain evidence="14">MAG_39</strain>
    </source>
</reference>
<keyword evidence="10" id="KW-1015">Disulfide bond</keyword>
<keyword evidence="2" id="KW-1003">Cell membrane</keyword>
<dbReference type="PROSITE" id="PS51257">
    <property type="entry name" value="PROKAR_LIPOPROTEIN"/>
    <property type="match status" value="1"/>
</dbReference>
<sequence length="314" mass="33183">MNLFRFAVATLAATFVLLLIGGTVNPTGSSLACPDWPLCYGQVFPEMTGGVLYEHTHRLAATMVGLMTVILAVWIARERKDLRTFGFIAVALVIVQGVLGGITVLLKLPLAVSATHLALSMFFFSYLIYLCFRLWPGADSDPTAHSGADAPSFAARTSQSQREPSPAPRTWAGIAAIAVYLQIFLGALVRHTGSGRTCGADYILCQGVLLPSWGPGHIHMLHRFAGLVVLAIVAVASVKTIRDGRNVGRPLATHLAAAATPTALLQIVLGAITVASAIGIFEVTLHLGVGALLLGIFVAAYLAMGPRGYGRREA</sequence>
<comment type="pathway">
    <text evidence="11">Porphyrin-containing compound metabolism.</text>
</comment>